<evidence type="ECO:0000256" key="3">
    <source>
        <dbReference type="ARBA" id="ARBA00022840"/>
    </source>
</evidence>
<keyword evidence="2 6" id="KW-0547">Nucleotide-binding</keyword>
<dbReference type="GO" id="GO:0030261">
    <property type="term" value="P:chromosome condensation"/>
    <property type="evidence" value="ECO:0007669"/>
    <property type="project" value="InterPro"/>
</dbReference>
<dbReference type="CDD" id="cd03278">
    <property type="entry name" value="ABC_SMC_barmotin"/>
    <property type="match status" value="2"/>
</dbReference>
<evidence type="ECO:0000313" key="11">
    <source>
        <dbReference type="Proteomes" id="UP000594903"/>
    </source>
</evidence>
<dbReference type="PANTHER" id="PTHR43977">
    <property type="entry name" value="STRUCTURAL MAINTENANCE OF CHROMOSOMES PROTEIN 3"/>
    <property type="match status" value="1"/>
</dbReference>
<dbReference type="Proteomes" id="UP000254603">
    <property type="component" value="Unassembled WGS sequence"/>
</dbReference>
<dbReference type="AlphaFoldDB" id="A0A378XD79"/>
<dbReference type="InterPro" id="IPR024704">
    <property type="entry name" value="SMC"/>
</dbReference>
<feature type="binding site" evidence="6">
    <location>
        <begin position="32"/>
        <end position="39"/>
    </location>
    <ligand>
        <name>ATP</name>
        <dbReference type="ChEBI" id="CHEBI:30616"/>
    </ligand>
</feature>
<feature type="coiled-coil region" evidence="6">
    <location>
        <begin position="170"/>
        <end position="218"/>
    </location>
</feature>
<reference evidence="8 11" key="2">
    <citation type="submission" date="2020-12" db="EMBL/GenBank/DDBJ databases">
        <title>FDA dAtabase for Regulatory Grade micrObial Sequences (FDA-ARGOS): Supporting development and validation of Infectious Disease Dx tests.</title>
        <authorList>
            <person name="Sproer C."/>
            <person name="Gronow S."/>
            <person name="Severitt S."/>
            <person name="Schroder I."/>
            <person name="Tallon L."/>
            <person name="Sadzewicz L."/>
            <person name="Zhao X."/>
            <person name="Boylan J."/>
            <person name="Ott S."/>
            <person name="Bowen H."/>
            <person name="Vavikolanu K."/>
            <person name="Mehta A."/>
            <person name="Aluvathingal J."/>
            <person name="Nadendla S."/>
            <person name="Lowell S."/>
            <person name="Myers T."/>
            <person name="Yan Y."/>
            <person name="Sichtig H."/>
        </authorList>
    </citation>
    <scope>NUCLEOTIDE SEQUENCE [LARGE SCALE GENOMIC DNA]</scope>
    <source>
        <strain evidence="8 11">FDAARGOS_872</strain>
    </source>
</reference>
<dbReference type="GO" id="GO:0005737">
    <property type="term" value="C:cytoplasm"/>
    <property type="evidence" value="ECO:0007669"/>
    <property type="project" value="UniProtKB-SubCell"/>
</dbReference>
<dbReference type="InterPro" id="IPR027417">
    <property type="entry name" value="P-loop_NTPase"/>
</dbReference>
<gene>
    <name evidence="6 9" type="primary">smc</name>
    <name evidence="8" type="ORF">I6G29_02400</name>
    <name evidence="9" type="ORF">NCTC11997_00529</name>
</gene>
<comment type="subunit">
    <text evidence="6">Homodimer.</text>
</comment>
<evidence type="ECO:0000256" key="2">
    <source>
        <dbReference type="ARBA" id="ARBA00022741"/>
    </source>
</evidence>
<dbReference type="HAMAP" id="MF_01894">
    <property type="entry name" value="Smc_prok"/>
    <property type="match status" value="1"/>
</dbReference>
<protein>
    <recommendedName>
        <fullName evidence="6">Chromosome partition protein Smc</fullName>
    </recommendedName>
</protein>
<evidence type="ECO:0000256" key="6">
    <source>
        <dbReference type="HAMAP-Rule" id="MF_01894"/>
    </source>
</evidence>
<comment type="domain">
    <text evidence="6">Contains large globular domains required for ATP hydrolysis at each terminus and a third globular domain forming a flexible hinge near the middle of the molecule. These domains are separated by coiled-coil structures.</text>
</comment>
<sequence length="1183" mass="134585">MRLTQIKLAGFKSFVDPTTIPVSSQMVGVVGPNGCGKSNIIDAVRWVLGESRASELRGESMQDVIFNGSDQRKAAGRASVELVFDNSEGRAVGQWSAYAEISVRRILTRDGTSSYFINNQAVRRRDIHDVFLGTGLGSKGYAIIGQGMINRMIEAKPEELRVYLEEAAGVSRYKERRRETENRLADTRDNLTRVEDILSELANQLRRLEAQAQVATKYKQLQAEGEQKQFAFWYLKEQAAVSEQAAKNAQRETAQRELEESLASFRQIEKELEYRRQAHYQAGDALHKAQTALYESNAQVASLEADIRHAADSRQRIQTNKSRLQTQIEEWHTQLIHCAEQLAEIDGQLEEAAVRYEESEARVEQIQMQLPDIEEQAAQFEQKKEQLRVELSRLEQKLALTEQQKTDTERQRSQLFSRRERLLQEQAAISTPEQAKLDSLQAECLHSEQQLEEAQAQLMEIEESLPIYEQARQQARQASHQAEQLVGRLEARLDALEALQADVMQNSELGSWLHKHELAAGTYLWQKLHIETGWDVALESVLRERLSALEIASLDDLLAFVADTPPARLAFYQTPGALQAPTQSQSNNLTPLLNLVRCSDPDLKGLLAVWLANIYVAEDLDEAMAKRAQLPEGAQFVVKQGHLLDVFGLYFYATDSEQAGMLARQQEIENLQREIRAERLISEQQNASLQQAELQYRQSSEAIVPARQRVSEVTRFLHNNQLAYSQLKQQIEQADHLQQRLKAELEELTLQNEELAARIEEFEIELESNQELLEQQREVYADLTVQLEKANADMRDIRLRAQEVERESREVEYEQRSLKARAEELKRNQRLSQQQREQAQTELENLEGELFGIDEQSTQVALQALLEERKEKEEALAVKRIELEGIEQRLREQDEQRLQLEMSIEPRRQAITQLQLDEQAARLLAEQFSEQLNAQAVEREDIANFLRDNQEVSKLTEGQAQADWLQTEVQRITRAIERLGSVNLAALEELEDAQQRKAFLDAQQADLQEAMDTLEEAIRNIDRETRQLLQETFALVNGHFGELFPRLFGGGQAKLVMTGEEILDAGVQVMAQPPGKRNSTIHLLSGGEKALTATALVFALFKLNPAPFCLLDEVDAPLDDANTERYANLVNSMSDQTQFLFISHNKIAMQMAKQLIGVTMQEQGVSRIVAVNIEAAVQMLEAN</sequence>
<dbReference type="SUPFAM" id="SSF57997">
    <property type="entry name" value="Tropomyosin"/>
    <property type="match status" value="1"/>
</dbReference>
<evidence type="ECO:0000256" key="1">
    <source>
        <dbReference type="ARBA" id="ARBA00022490"/>
    </source>
</evidence>
<evidence type="ECO:0000313" key="9">
    <source>
        <dbReference type="EMBL" id="SUA51256.1"/>
    </source>
</evidence>
<keyword evidence="11" id="KW-1185">Reference proteome</keyword>
<name>A0A378XD79_9BURK</name>
<dbReference type="GO" id="GO:0016887">
    <property type="term" value="F:ATP hydrolysis activity"/>
    <property type="evidence" value="ECO:0007669"/>
    <property type="project" value="InterPro"/>
</dbReference>
<dbReference type="OrthoDB" id="9808768at2"/>
<dbReference type="SUPFAM" id="SSF75553">
    <property type="entry name" value="Smc hinge domain"/>
    <property type="match status" value="1"/>
</dbReference>
<keyword evidence="5 6" id="KW-0238">DNA-binding</keyword>
<dbReference type="Proteomes" id="UP000594903">
    <property type="component" value="Chromosome"/>
</dbReference>
<dbReference type="PIRSF" id="PIRSF005719">
    <property type="entry name" value="SMC"/>
    <property type="match status" value="1"/>
</dbReference>
<keyword evidence="3 6" id="KW-0067">ATP-binding</keyword>
<evidence type="ECO:0000256" key="4">
    <source>
        <dbReference type="ARBA" id="ARBA00023054"/>
    </source>
</evidence>
<keyword evidence="1 6" id="KW-0963">Cytoplasm</keyword>
<dbReference type="GO" id="GO:0005694">
    <property type="term" value="C:chromosome"/>
    <property type="evidence" value="ECO:0007669"/>
    <property type="project" value="InterPro"/>
</dbReference>
<feature type="coiled-coil region" evidence="6">
    <location>
        <begin position="976"/>
        <end position="1031"/>
    </location>
</feature>
<comment type="subcellular location">
    <subcellularLocation>
        <location evidence="6">Cytoplasm</location>
    </subcellularLocation>
</comment>
<dbReference type="InterPro" id="IPR003395">
    <property type="entry name" value="RecF/RecN/SMC_N"/>
</dbReference>
<dbReference type="STRING" id="1122619.GCA_000373745_00657"/>
<dbReference type="Gene3D" id="3.40.50.300">
    <property type="entry name" value="P-loop containing nucleotide triphosphate hydrolases"/>
    <property type="match status" value="2"/>
</dbReference>
<dbReference type="GO" id="GO:0006260">
    <property type="term" value="P:DNA replication"/>
    <property type="evidence" value="ECO:0007669"/>
    <property type="project" value="UniProtKB-UniRule"/>
</dbReference>
<keyword evidence="4 6" id="KW-0175">Coiled coil</keyword>
<dbReference type="EMBL" id="CP065725">
    <property type="protein sequence ID" value="QPT40479.1"/>
    <property type="molecule type" value="Genomic_DNA"/>
</dbReference>
<dbReference type="Pfam" id="PF06470">
    <property type="entry name" value="SMC_hinge"/>
    <property type="match status" value="1"/>
</dbReference>
<feature type="coiled-coil region" evidence="6">
    <location>
        <begin position="437"/>
        <end position="506"/>
    </location>
</feature>
<dbReference type="GO" id="GO:0007062">
    <property type="term" value="P:sister chromatid cohesion"/>
    <property type="evidence" value="ECO:0007669"/>
    <property type="project" value="InterPro"/>
</dbReference>
<evidence type="ECO:0000313" key="8">
    <source>
        <dbReference type="EMBL" id="QPT40479.1"/>
    </source>
</evidence>
<dbReference type="InterPro" id="IPR036277">
    <property type="entry name" value="SMC_hinge_sf"/>
</dbReference>
<dbReference type="SUPFAM" id="SSF52540">
    <property type="entry name" value="P-loop containing nucleoside triphosphate hydrolases"/>
    <property type="match status" value="1"/>
</dbReference>
<evidence type="ECO:0000313" key="10">
    <source>
        <dbReference type="Proteomes" id="UP000254603"/>
    </source>
</evidence>
<accession>A0A378XD79</accession>
<dbReference type="SMART" id="SM00968">
    <property type="entry name" value="SMC_hinge"/>
    <property type="match status" value="1"/>
</dbReference>
<comment type="function">
    <text evidence="6">Required for chromosome condensation and partitioning.</text>
</comment>
<dbReference type="GO" id="GO:0007059">
    <property type="term" value="P:chromosome segregation"/>
    <property type="evidence" value="ECO:0007669"/>
    <property type="project" value="UniProtKB-UniRule"/>
</dbReference>
<organism evidence="9 10">
    <name type="scientific">Oligella ureolytica</name>
    <dbReference type="NCBI Taxonomy" id="90244"/>
    <lineage>
        <taxon>Bacteria</taxon>
        <taxon>Pseudomonadati</taxon>
        <taxon>Pseudomonadota</taxon>
        <taxon>Betaproteobacteria</taxon>
        <taxon>Burkholderiales</taxon>
        <taxon>Alcaligenaceae</taxon>
        <taxon>Oligella</taxon>
    </lineage>
</organism>
<dbReference type="EMBL" id="UGSB01000001">
    <property type="protein sequence ID" value="SUA51256.1"/>
    <property type="molecule type" value="Genomic_DNA"/>
</dbReference>
<dbReference type="GO" id="GO:0003677">
    <property type="term" value="F:DNA binding"/>
    <property type="evidence" value="ECO:0007669"/>
    <property type="project" value="UniProtKB-UniRule"/>
</dbReference>
<feature type="domain" description="SMC hinge" evidence="7">
    <location>
        <begin position="518"/>
        <end position="627"/>
    </location>
</feature>
<proteinExistence type="inferred from homology"/>
<comment type="similarity">
    <text evidence="6">Belongs to the SMC family.</text>
</comment>
<feature type="coiled-coil region" evidence="6">
    <location>
        <begin position="724"/>
        <end position="903"/>
    </location>
</feature>
<dbReference type="InterPro" id="IPR010935">
    <property type="entry name" value="SMC_hinge"/>
</dbReference>
<dbReference type="InterPro" id="IPR011890">
    <property type="entry name" value="SMC_prok"/>
</dbReference>
<evidence type="ECO:0000259" key="7">
    <source>
        <dbReference type="SMART" id="SM00968"/>
    </source>
</evidence>
<evidence type="ECO:0000256" key="5">
    <source>
        <dbReference type="ARBA" id="ARBA00023125"/>
    </source>
</evidence>
<reference evidence="9 10" key="1">
    <citation type="submission" date="2018-06" db="EMBL/GenBank/DDBJ databases">
        <authorList>
            <consortium name="Pathogen Informatics"/>
            <person name="Doyle S."/>
        </authorList>
    </citation>
    <scope>NUCLEOTIDE SEQUENCE [LARGE SCALE GENOMIC DNA]</scope>
    <source>
        <strain evidence="9 10">NCTC11997</strain>
    </source>
</reference>
<dbReference type="Pfam" id="PF02463">
    <property type="entry name" value="SMC_N"/>
    <property type="match status" value="2"/>
</dbReference>
<feature type="coiled-coil region" evidence="6">
    <location>
        <begin position="314"/>
        <end position="411"/>
    </location>
</feature>
<dbReference type="RefSeq" id="WP_018573835.1">
    <property type="nucleotide sequence ID" value="NZ_CP065725.1"/>
</dbReference>
<dbReference type="GO" id="GO:0005524">
    <property type="term" value="F:ATP binding"/>
    <property type="evidence" value="ECO:0007669"/>
    <property type="project" value="UniProtKB-UniRule"/>
</dbReference>
<dbReference type="NCBIfam" id="TIGR02168">
    <property type="entry name" value="SMC_prok_B"/>
    <property type="match status" value="1"/>
</dbReference>